<dbReference type="EMBL" id="CP002109">
    <property type="protein sequence ID" value="ADL04132.1"/>
    <property type="molecule type" value="Genomic_DNA"/>
</dbReference>
<reference evidence="5" key="1">
    <citation type="submission" date="2010-07" db="EMBL/GenBank/DDBJ databases">
        <title>Complete sequence of Clostridium saccharolyticum WM1.</title>
        <authorList>
            <consortium name="US DOE Joint Genome Institute"/>
            <person name="Lucas S."/>
            <person name="Copeland A."/>
            <person name="Lapidus A."/>
            <person name="Cheng J.-F."/>
            <person name="Bruce D."/>
            <person name="Goodwin L."/>
            <person name="Pitluck S."/>
            <person name="Chertkov O."/>
            <person name="Detter J.C."/>
            <person name="Han C."/>
            <person name="Tapia R."/>
            <person name="Land M."/>
            <person name="Hauser L."/>
            <person name="Chang Y.-J."/>
            <person name="Jeffries C."/>
            <person name="Kyrpides N."/>
            <person name="Ivanova N."/>
            <person name="Mikhailova N."/>
            <person name="Mouttaki H."/>
            <person name="Lin L."/>
            <person name="Zhou J."/>
            <person name="Hemme C.L."/>
            <person name="Woyke T."/>
        </authorList>
    </citation>
    <scope>NUCLEOTIDE SEQUENCE [LARGE SCALE GENOMIC DNA]</scope>
    <source>
        <strain evidence="5">WM1</strain>
    </source>
</reference>
<dbReference type="AlphaFoldDB" id="D9R9T2"/>
<proteinExistence type="predicted"/>
<keyword evidence="2" id="KW-0408">Iron</keyword>
<dbReference type="PROSITE" id="PS00198">
    <property type="entry name" value="4FE4S_FER_1"/>
    <property type="match status" value="1"/>
</dbReference>
<dbReference type="eggNOG" id="COG1145">
    <property type="taxonomic scope" value="Bacteria"/>
</dbReference>
<dbReference type="PROSITE" id="PS51379">
    <property type="entry name" value="4FE4S_FER_2"/>
    <property type="match status" value="1"/>
</dbReference>
<accession>D9R9T2</accession>
<evidence type="ECO:0000259" key="4">
    <source>
        <dbReference type="PROSITE" id="PS51379"/>
    </source>
</evidence>
<dbReference type="HOGENOM" id="CLU_1774205_0_0_9"/>
<gene>
    <name evidence="5" type="ordered locus">Closa_1535</name>
</gene>
<evidence type="ECO:0000313" key="5">
    <source>
        <dbReference type="EMBL" id="ADL04132.1"/>
    </source>
</evidence>
<sequence length="146" mass="15964">MFVMPSNFAAQADYQLNLQLINAIPQKVAQAITEILTGNVHLTSPRFPDGIFAFIGSLEHFGAKISGLSIRPSQACTKCGMCARECPAKKHQDAIGIPKFGGNCMWCLKCIYDCPSKVLSPGIMKFSVLKDGYNLKEMSEKAKTQC</sequence>
<feature type="domain" description="4Fe-4S ferredoxin-type" evidence="4">
    <location>
        <begin position="66"/>
        <end position="100"/>
    </location>
</feature>
<dbReference type="KEGG" id="csh:Closa_1535"/>
<keyword evidence="3" id="KW-0411">Iron-sulfur</keyword>
<dbReference type="InterPro" id="IPR017900">
    <property type="entry name" value="4Fe4S_Fe_S_CS"/>
</dbReference>
<evidence type="ECO:0000256" key="2">
    <source>
        <dbReference type="ARBA" id="ARBA00023004"/>
    </source>
</evidence>
<protein>
    <recommendedName>
        <fullName evidence="4">4Fe-4S ferredoxin-type domain-containing protein</fullName>
    </recommendedName>
</protein>
<keyword evidence="1" id="KW-0479">Metal-binding</keyword>
<organism evidence="5 6">
    <name type="scientific">Lacrimispora saccharolytica (strain ATCC 35040 / DSM 2544 / NRCC 2533 / WM1)</name>
    <name type="common">Clostridium saccharolyticum</name>
    <dbReference type="NCBI Taxonomy" id="610130"/>
    <lineage>
        <taxon>Bacteria</taxon>
        <taxon>Bacillati</taxon>
        <taxon>Bacillota</taxon>
        <taxon>Clostridia</taxon>
        <taxon>Lachnospirales</taxon>
        <taxon>Lachnospiraceae</taxon>
        <taxon>Lacrimispora</taxon>
    </lineage>
</organism>
<dbReference type="InterPro" id="IPR017896">
    <property type="entry name" value="4Fe4S_Fe-S-bd"/>
</dbReference>
<dbReference type="PaxDb" id="610130-Closa_1535"/>
<dbReference type="GO" id="GO:0046872">
    <property type="term" value="F:metal ion binding"/>
    <property type="evidence" value="ECO:0007669"/>
    <property type="project" value="UniProtKB-KW"/>
</dbReference>
<evidence type="ECO:0000256" key="3">
    <source>
        <dbReference type="ARBA" id="ARBA00023014"/>
    </source>
</evidence>
<evidence type="ECO:0000256" key="1">
    <source>
        <dbReference type="ARBA" id="ARBA00022723"/>
    </source>
</evidence>
<dbReference type="STRING" id="610130.Closa_1535"/>
<keyword evidence="6" id="KW-1185">Reference proteome</keyword>
<dbReference type="SUPFAM" id="SSF46548">
    <property type="entry name" value="alpha-helical ferredoxin"/>
    <property type="match status" value="1"/>
</dbReference>
<evidence type="ECO:0000313" key="6">
    <source>
        <dbReference type="Proteomes" id="UP000001662"/>
    </source>
</evidence>
<dbReference type="GO" id="GO:0051536">
    <property type="term" value="F:iron-sulfur cluster binding"/>
    <property type="evidence" value="ECO:0007669"/>
    <property type="project" value="UniProtKB-KW"/>
</dbReference>
<name>D9R9T2_LACSW</name>
<dbReference type="Proteomes" id="UP000001662">
    <property type="component" value="Chromosome"/>
</dbReference>